<dbReference type="EMBL" id="CAKMMG010000001">
    <property type="protein sequence ID" value="CAH1194904.1"/>
    <property type="molecule type" value="Genomic_DNA"/>
</dbReference>
<dbReference type="RefSeq" id="WP_236332192.1">
    <property type="nucleotide sequence ID" value="NZ_CAKMMG010000001.1"/>
</dbReference>
<evidence type="ECO:0000313" key="3">
    <source>
        <dbReference type="Proteomes" id="UP000838324"/>
    </source>
</evidence>
<evidence type="ECO:0000313" key="2">
    <source>
        <dbReference type="EMBL" id="CAH1194904.1"/>
    </source>
</evidence>
<evidence type="ECO:0008006" key="4">
    <source>
        <dbReference type="Google" id="ProtNLM"/>
    </source>
</evidence>
<dbReference type="Proteomes" id="UP000838324">
    <property type="component" value="Unassembled WGS sequence"/>
</dbReference>
<name>A0ABN8G117_9BACL</name>
<proteinExistence type="predicted"/>
<comment type="caution">
    <text evidence="2">The sequence shown here is derived from an EMBL/GenBank/DDBJ whole genome shotgun (WGS) entry which is preliminary data.</text>
</comment>
<gene>
    <name evidence="2" type="ORF">PAECIP111892_01915</name>
</gene>
<sequence length="62" mass="6676">MSDKDKFKDERGAAFEQIPDPDHSRLGQEGATGKVEDIVGGIVDNVQESLTGEKGKDTGKDE</sequence>
<protein>
    <recommendedName>
        <fullName evidence="4">Antitoxin</fullName>
    </recommendedName>
</protein>
<reference evidence="2" key="1">
    <citation type="submission" date="2022-01" db="EMBL/GenBank/DDBJ databases">
        <authorList>
            <person name="Criscuolo A."/>
        </authorList>
    </citation>
    <scope>NUCLEOTIDE SEQUENCE</scope>
    <source>
        <strain evidence="2">CIP111892</strain>
    </source>
</reference>
<accession>A0ABN8G117</accession>
<organism evidence="2 3">
    <name type="scientific">Paenibacillus auburnensis</name>
    <dbReference type="NCBI Taxonomy" id="2905649"/>
    <lineage>
        <taxon>Bacteria</taxon>
        <taxon>Bacillati</taxon>
        <taxon>Bacillota</taxon>
        <taxon>Bacilli</taxon>
        <taxon>Bacillales</taxon>
        <taxon>Paenibacillaceae</taxon>
        <taxon>Paenibacillus</taxon>
    </lineage>
</organism>
<keyword evidence="3" id="KW-1185">Reference proteome</keyword>
<feature type="compositionally biased region" description="Basic and acidic residues" evidence="1">
    <location>
        <begin position="1"/>
        <end position="13"/>
    </location>
</feature>
<feature type="region of interest" description="Disordered" evidence="1">
    <location>
        <begin position="1"/>
        <end position="36"/>
    </location>
</feature>
<evidence type="ECO:0000256" key="1">
    <source>
        <dbReference type="SAM" id="MobiDB-lite"/>
    </source>
</evidence>